<dbReference type="PANTHER" id="PTHR28650">
    <property type="entry name" value="PHOSPHATIDYLINOSITOL-GLYCAN BIOSYNTHESIS CLASS X PROTEIN"/>
    <property type="match status" value="1"/>
</dbReference>
<keyword evidence="6" id="KW-0256">Endoplasmic reticulum</keyword>
<evidence type="ECO:0000256" key="1">
    <source>
        <dbReference type="ARBA" id="ARBA00004389"/>
    </source>
</evidence>
<sequence>MGSQHLVKLLVVFTVLHFATNFVETCNLLVNGNSDPNCIASQKYLMKSYFKKYNTLLDSDFEDFLPYELLGSCNTLSHSITQALKISMQRDLAGEGSHRRLLSVIKIHIEPEATSVVPVEYQVIVIERLPSGVFADPFELQHLVQRGVFSDAAVFGDTNLELPSALSNCSVVEIHMEINHGVLSRHERGLEVKIDLPLHARYPPLDGSGYSMVQMGAPDVYVRYNIEENLQFENCVWRITAVSLKPQGAVVWKIPSGNKAHTGVVSNVTFVSALLSTLLIVLTALFDTNTENTKNSKQS</sequence>
<dbReference type="GO" id="GO:0005789">
    <property type="term" value="C:endoplasmic reticulum membrane"/>
    <property type="evidence" value="ECO:0007669"/>
    <property type="project" value="UniProtKB-SubCell"/>
</dbReference>
<proteinExistence type="inferred from homology"/>
<evidence type="ECO:0000256" key="5">
    <source>
        <dbReference type="ARBA" id="ARBA00022692"/>
    </source>
</evidence>
<evidence type="ECO:0000313" key="12">
    <source>
        <dbReference type="EMBL" id="KAF6148523.1"/>
    </source>
</evidence>
<dbReference type="Pfam" id="PF08320">
    <property type="entry name" value="PIG-X"/>
    <property type="match status" value="1"/>
</dbReference>
<dbReference type="GO" id="GO:0006506">
    <property type="term" value="P:GPI anchor biosynthetic process"/>
    <property type="evidence" value="ECO:0007669"/>
    <property type="project" value="UniProtKB-UniPathway"/>
</dbReference>
<protein>
    <recommendedName>
        <fullName evidence="14">Phosphatidylinositol-glycan biosynthesis class X protein</fullName>
    </recommendedName>
</protein>
<accession>A0A7J7M0Y0</accession>
<keyword evidence="4" id="KW-0337">GPI-anchor biosynthesis</keyword>
<evidence type="ECO:0000256" key="8">
    <source>
        <dbReference type="ARBA" id="ARBA00023136"/>
    </source>
</evidence>
<evidence type="ECO:0000256" key="3">
    <source>
        <dbReference type="ARBA" id="ARBA00010345"/>
    </source>
</evidence>
<dbReference type="OrthoDB" id="5546453at2759"/>
<comment type="similarity">
    <text evidence="3">Belongs to the PIGX family.</text>
</comment>
<evidence type="ECO:0000256" key="10">
    <source>
        <dbReference type="SAM" id="Phobius"/>
    </source>
</evidence>
<dbReference type="InterPro" id="IPR013233">
    <property type="entry name" value="PIG-X/PBN1"/>
</dbReference>
<dbReference type="InterPro" id="IPR040039">
    <property type="entry name" value="PIGX"/>
</dbReference>
<reference evidence="12 13" key="1">
    <citation type="journal article" date="2020" name="IScience">
        <title>Genome Sequencing of the Endangered Kingdonia uniflora (Circaeasteraceae, Ranunculales) Reveals Potential Mechanisms of Evolutionary Specialization.</title>
        <authorList>
            <person name="Sun Y."/>
            <person name="Deng T."/>
            <person name="Zhang A."/>
            <person name="Moore M.J."/>
            <person name="Landis J.B."/>
            <person name="Lin N."/>
            <person name="Zhang H."/>
            <person name="Zhang X."/>
            <person name="Huang J."/>
            <person name="Zhang X."/>
            <person name="Sun H."/>
            <person name="Wang H."/>
        </authorList>
    </citation>
    <scope>NUCLEOTIDE SEQUENCE [LARGE SCALE GENOMIC DNA]</scope>
    <source>
        <strain evidence="12">TB1705</strain>
        <tissue evidence="12">Leaf</tissue>
    </source>
</reference>
<feature type="signal peptide" evidence="11">
    <location>
        <begin position="1"/>
        <end position="25"/>
    </location>
</feature>
<evidence type="ECO:0000256" key="4">
    <source>
        <dbReference type="ARBA" id="ARBA00022502"/>
    </source>
</evidence>
<dbReference type="UniPathway" id="UPA00196"/>
<evidence type="ECO:0000313" key="13">
    <source>
        <dbReference type="Proteomes" id="UP000541444"/>
    </source>
</evidence>
<dbReference type="SMART" id="SM00780">
    <property type="entry name" value="PIG-X"/>
    <property type="match status" value="1"/>
</dbReference>
<gene>
    <name evidence="12" type="ORF">GIB67_042482</name>
</gene>
<evidence type="ECO:0000256" key="11">
    <source>
        <dbReference type="SAM" id="SignalP"/>
    </source>
</evidence>
<organism evidence="12 13">
    <name type="scientific">Kingdonia uniflora</name>
    <dbReference type="NCBI Taxonomy" id="39325"/>
    <lineage>
        <taxon>Eukaryota</taxon>
        <taxon>Viridiplantae</taxon>
        <taxon>Streptophyta</taxon>
        <taxon>Embryophyta</taxon>
        <taxon>Tracheophyta</taxon>
        <taxon>Spermatophyta</taxon>
        <taxon>Magnoliopsida</taxon>
        <taxon>Ranunculales</taxon>
        <taxon>Circaeasteraceae</taxon>
        <taxon>Kingdonia</taxon>
    </lineage>
</organism>
<feature type="chain" id="PRO_5029668339" description="Phosphatidylinositol-glycan biosynthesis class X protein" evidence="11">
    <location>
        <begin position="26"/>
        <end position="299"/>
    </location>
</feature>
<keyword evidence="11" id="KW-0732">Signal</keyword>
<dbReference type="PANTHER" id="PTHR28650:SF1">
    <property type="entry name" value="PHOSPHATIDYLINOSITOL-GLYCAN BIOSYNTHESIS CLASS X PROTEIN"/>
    <property type="match status" value="1"/>
</dbReference>
<comment type="caution">
    <text evidence="12">The sequence shown here is derived from an EMBL/GenBank/DDBJ whole genome shotgun (WGS) entry which is preliminary data.</text>
</comment>
<keyword evidence="9" id="KW-0325">Glycoprotein</keyword>
<comment type="subcellular location">
    <subcellularLocation>
        <location evidence="1">Endoplasmic reticulum membrane</location>
        <topology evidence="1">Single-pass membrane protein</topology>
    </subcellularLocation>
</comment>
<keyword evidence="7 10" id="KW-1133">Transmembrane helix</keyword>
<keyword evidence="13" id="KW-1185">Reference proteome</keyword>
<keyword evidence="8 10" id="KW-0472">Membrane</keyword>
<evidence type="ECO:0000256" key="9">
    <source>
        <dbReference type="ARBA" id="ARBA00023180"/>
    </source>
</evidence>
<name>A0A7J7M0Y0_9MAGN</name>
<evidence type="ECO:0008006" key="14">
    <source>
        <dbReference type="Google" id="ProtNLM"/>
    </source>
</evidence>
<feature type="transmembrane region" description="Helical" evidence="10">
    <location>
        <begin position="264"/>
        <end position="286"/>
    </location>
</feature>
<dbReference type="EMBL" id="JACGCM010001844">
    <property type="protein sequence ID" value="KAF6148523.1"/>
    <property type="molecule type" value="Genomic_DNA"/>
</dbReference>
<evidence type="ECO:0000256" key="6">
    <source>
        <dbReference type="ARBA" id="ARBA00022824"/>
    </source>
</evidence>
<keyword evidence="5 10" id="KW-0812">Transmembrane</keyword>
<evidence type="ECO:0000256" key="7">
    <source>
        <dbReference type="ARBA" id="ARBA00022989"/>
    </source>
</evidence>
<evidence type="ECO:0000256" key="2">
    <source>
        <dbReference type="ARBA" id="ARBA00004687"/>
    </source>
</evidence>
<comment type="pathway">
    <text evidence="2">Glycolipid biosynthesis; glycosylphosphatidylinositol-anchor biosynthesis.</text>
</comment>
<dbReference type="Proteomes" id="UP000541444">
    <property type="component" value="Unassembled WGS sequence"/>
</dbReference>
<dbReference type="AlphaFoldDB" id="A0A7J7M0Y0"/>